<sequence>MFSALGLTTIRGCVTGWVISAVVLLVGLALVFTVSPEIGIVLFVLGAIGSVVVTVAMLRVRSNVPPKERF</sequence>
<keyword evidence="1" id="KW-0812">Transmembrane</keyword>
<dbReference type="Proteomes" id="UP001500928">
    <property type="component" value="Unassembled WGS sequence"/>
</dbReference>
<feature type="transmembrane region" description="Helical" evidence="1">
    <location>
        <begin position="12"/>
        <end position="32"/>
    </location>
</feature>
<comment type="caution">
    <text evidence="2">The sequence shown here is derived from an EMBL/GenBank/DDBJ whole genome shotgun (WGS) entry which is preliminary data.</text>
</comment>
<dbReference type="RefSeq" id="WP_345415885.1">
    <property type="nucleotide sequence ID" value="NZ_BAABHO010000021.1"/>
</dbReference>
<evidence type="ECO:0000313" key="2">
    <source>
        <dbReference type="EMBL" id="GAA4792066.1"/>
    </source>
</evidence>
<accession>A0ABP9B8Q8</accession>
<evidence type="ECO:0000256" key="1">
    <source>
        <dbReference type="SAM" id="Phobius"/>
    </source>
</evidence>
<keyword evidence="3" id="KW-1185">Reference proteome</keyword>
<name>A0ABP9B8Q8_9PSEU</name>
<evidence type="ECO:0000313" key="3">
    <source>
        <dbReference type="Proteomes" id="UP001500928"/>
    </source>
</evidence>
<keyword evidence="1" id="KW-0472">Membrane</keyword>
<protein>
    <submittedName>
        <fullName evidence="2">Uncharacterized protein</fullName>
    </submittedName>
</protein>
<dbReference type="EMBL" id="BAABHO010000021">
    <property type="protein sequence ID" value="GAA4792066.1"/>
    <property type="molecule type" value="Genomic_DNA"/>
</dbReference>
<organism evidence="2 3">
    <name type="scientific">Actinomycetospora chlora</name>
    <dbReference type="NCBI Taxonomy" id="663608"/>
    <lineage>
        <taxon>Bacteria</taxon>
        <taxon>Bacillati</taxon>
        <taxon>Actinomycetota</taxon>
        <taxon>Actinomycetes</taxon>
        <taxon>Pseudonocardiales</taxon>
        <taxon>Pseudonocardiaceae</taxon>
        <taxon>Actinomycetospora</taxon>
    </lineage>
</organism>
<keyword evidence="1" id="KW-1133">Transmembrane helix</keyword>
<reference evidence="3" key="1">
    <citation type="journal article" date="2019" name="Int. J. Syst. Evol. Microbiol.">
        <title>The Global Catalogue of Microorganisms (GCM) 10K type strain sequencing project: providing services to taxonomists for standard genome sequencing and annotation.</title>
        <authorList>
            <consortium name="The Broad Institute Genomics Platform"/>
            <consortium name="The Broad Institute Genome Sequencing Center for Infectious Disease"/>
            <person name="Wu L."/>
            <person name="Ma J."/>
        </authorList>
    </citation>
    <scope>NUCLEOTIDE SEQUENCE [LARGE SCALE GENOMIC DNA]</scope>
    <source>
        <strain evidence="3">JCM 17979</strain>
    </source>
</reference>
<proteinExistence type="predicted"/>
<feature type="transmembrane region" description="Helical" evidence="1">
    <location>
        <begin position="38"/>
        <end position="60"/>
    </location>
</feature>
<gene>
    <name evidence="2" type="ORF">GCM10023200_29210</name>
</gene>